<feature type="region of interest" description="Disordered" evidence="2">
    <location>
        <begin position="572"/>
        <end position="602"/>
    </location>
</feature>
<organism evidence="4 5">
    <name type="scientific">Cronartium quercuum f. sp. fusiforme G11</name>
    <dbReference type="NCBI Taxonomy" id="708437"/>
    <lineage>
        <taxon>Eukaryota</taxon>
        <taxon>Fungi</taxon>
        <taxon>Dikarya</taxon>
        <taxon>Basidiomycota</taxon>
        <taxon>Pucciniomycotina</taxon>
        <taxon>Pucciniomycetes</taxon>
        <taxon>Pucciniales</taxon>
        <taxon>Coleosporiaceae</taxon>
        <taxon>Cronartium</taxon>
    </lineage>
</organism>
<accession>A0A9P6NGY9</accession>
<feature type="compositionally biased region" description="Acidic residues" evidence="2">
    <location>
        <begin position="291"/>
        <end position="341"/>
    </location>
</feature>
<keyword evidence="1" id="KW-0238">DNA-binding</keyword>
<feature type="compositionally biased region" description="Basic residues" evidence="2">
    <location>
        <begin position="708"/>
        <end position="720"/>
    </location>
</feature>
<evidence type="ECO:0000313" key="5">
    <source>
        <dbReference type="Proteomes" id="UP000886653"/>
    </source>
</evidence>
<name>A0A9P6NGY9_9BASI</name>
<keyword evidence="5" id="KW-1185">Reference proteome</keyword>
<feature type="compositionally biased region" description="Low complexity" evidence="2">
    <location>
        <begin position="464"/>
        <end position="487"/>
    </location>
</feature>
<proteinExistence type="predicted"/>
<sequence>MLSRSTPSTLLTHQSFLPSISTLPPDPSYHHPPQNQQHLPIHHHHYQPLPVHLQSYRPLSAHHSLPHSLPHSHSHPNSHPHQPPSRSVSIAHPPGRPPPKTARRQSKLNNLDRRRICEYAAAHPKSTQEDIALQWGIDRSSVSKILKYRDKWLSISPTARAAKVIKHRGGRFPQLESEVVRRCRVRAVEGSFLGDRTIKDLALEVSQEIGLGEGAFKASNGWLDAFKERAQIKGGRFLEPAGHLPPPPSSALISERPGSAASEMASAAEPLARALTPQATLHSATPLIHEEGDDDDAEDEEEAEEEEDEEEDDDDDEEEGEEEEEAEDDDEEGEAEDEDELAERSARSISPIQLYSPRPSPVAGQRSAGEHSATPPLSSPNSSTTGERPLSQPKHLPSPAQPTTEKDAMEGVEEYGDEMETSAAEETVIFPSHPNHQPNSQHQPSFSVQGRYEYRPSSIELRQSSSTHSRSSSVSVSSSVYDPYPTHTLPPPPARRPFPSLRHALSHPALHTPGSATSPAYYHPYASPGSAPPTHLAHTRPYPTYSMPRSAGPELAPVCASRIGRLRPLSATHKDEQEWGSSSSASADWSGPPTSSSRSRTGVVGFEEALGALETVMRFLQEQPTSFATPRDYMVVGELFGRMKEKKVEMATGVMGGFGMMKLNTTSTPNNNNNSNSTAPKLSRHSSSQTLSLVLEHRSGSPASCSDHHHHHHQHRHQQHSQHQVESMEH</sequence>
<evidence type="ECO:0000256" key="2">
    <source>
        <dbReference type="SAM" id="MobiDB-lite"/>
    </source>
</evidence>
<evidence type="ECO:0000256" key="1">
    <source>
        <dbReference type="ARBA" id="ARBA00023125"/>
    </source>
</evidence>
<dbReference type="InterPro" id="IPR006600">
    <property type="entry name" value="HTH_CenpB_DNA-bd_dom"/>
</dbReference>
<feature type="region of interest" description="Disordered" evidence="2">
    <location>
        <begin position="17"/>
        <end position="39"/>
    </location>
</feature>
<feature type="compositionally biased region" description="Polar residues" evidence="2">
    <location>
        <begin position="434"/>
        <end position="448"/>
    </location>
</feature>
<dbReference type="Gene3D" id="1.10.10.60">
    <property type="entry name" value="Homeodomain-like"/>
    <property type="match status" value="2"/>
</dbReference>
<evidence type="ECO:0000259" key="3">
    <source>
        <dbReference type="PROSITE" id="PS51253"/>
    </source>
</evidence>
<dbReference type="OrthoDB" id="2507306at2759"/>
<feature type="region of interest" description="Disordered" evidence="2">
    <location>
        <begin position="237"/>
        <end position="500"/>
    </location>
</feature>
<feature type="compositionally biased region" description="Low complexity" evidence="2">
    <location>
        <begin position="372"/>
        <end position="385"/>
    </location>
</feature>
<feature type="compositionally biased region" description="Low complexity" evidence="2">
    <location>
        <begin position="259"/>
        <end position="269"/>
    </location>
</feature>
<dbReference type="AlphaFoldDB" id="A0A9P6NGY9"/>
<dbReference type="GO" id="GO:0003677">
    <property type="term" value="F:DNA binding"/>
    <property type="evidence" value="ECO:0007669"/>
    <property type="project" value="UniProtKB-KW"/>
</dbReference>
<dbReference type="Pfam" id="PF03221">
    <property type="entry name" value="HTH_Tnp_Tc5"/>
    <property type="match status" value="1"/>
</dbReference>
<feature type="region of interest" description="Disordered" evidence="2">
    <location>
        <begin position="61"/>
        <end position="110"/>
    </location>
</feature>
<dbReference type="SUPFAM" id="SSF46689">
    <property type="entry name" value="Homeodomain-like"/>
    <property type="match status" value="1"/>
</dbReference>
<protein>
    <recommendedName>
        <fullName evidence="3">HTH CENPB-type domain-containing protein</fullName>
    </recommendedName>
</protein>
<feature type="region of interest" description="Disordered" evidence="2">
    <location>
        <begin position="662"/>
        <end position="730"/>
    </location>
</feature>
<feature type="compositionally biased region" description="Low complexity" evidence="2">
    <location>
        <begin position="579"/>
        <end position="602"/>
    </location>
</feature>
<feature type="region of interest" description="Disordered" evidence="2">
    <location>
        <begin position="521"/>
        <end position="551"/>
    </location>
</feature>
<dbReference type="Proteomes" id="UP000886653">
    <property type="component" value="Unassembled WGS sequence"/>
</dbReference>
<dbReference type="PROSITE" id="PS51253">
    <property type="entry name" value="HTH_CENPB"/>
    <property type="match status" value="1"/>
</dbReference>
<reference evidence="4" key="1">
    <citation type="submission" date="2013-11" db="EMBL/GenBank/DDBJ databases">
        <title>Genome sequence of the fusiform rust pathogen reveals effectors for host alternation and coevolution with pine.</title>
        <authorList>
            <consortium name="DOE Joint Genome Institute"/>
            <person name="Smith K."/>
            <person name="Pendleton A."/>
            <person name="Kubisiak T."/>
            <person name="Anderson C."/>
            <person name="Salamov A."/>
            <person name="Aerts A."/>
            <person name="Riley R."/>
            <person name="Clum A."/>
            <person name="Lindquist E."/>
            <person name="Ence D."/>
            <person name="Campbell M."/>
            <person name="Kronenberg Z."/>
            <person name="Feau N."/>
            <person name="Dhillon B."/>
            <person name="Hamelin R."/>
            <person name="Burleigh J."/>
            <person name="Smith J."/>
            <person name="Yandell M."/>
            <person name="Nelson C."/>
            <person name="Grigoriev I."/>
            <person name="Davis J."/>
        </authorList>
    </citation>
    <scope>NUCLEOTIDE SEQUENCE</scope>
    <source>
        <strain evidence="4">G11</strain>
    </source>
</reference>
<feature type="domain" description="HTH CENPB-type" evidence="3">
    <location>
        <begin position="163"/>
        <end position="236"/>
    </location>
</feature>
<dbReference type="InterPro" id="IPR009057">
    <property type="entry name" value="Homeodomain-like_sf"/>
</dbReference>
<gene>
    <name evidence="4" type="ORF">CROQUDRAFT_92251</name>
</gene>
<feature type="compositionally biased region" description="Low complexity" evidence="2">
    <location>
        <begin position="664"/>
        <end position="678"/>
    </location>
</feature>
<evidence type="ECO:0000313" key="4">
    <source>
        <dbReference type="EMBL" id="KAG0146771.1"/>
    </source>
</evidence>
<feature type="compositionally biased region" description="Acidic residues" evidence="2">
    <location>
        <begin position="410"/>
        <end position="420"/>
    </location>
</feature>
<dbReference type="EMBL" id="MU167256">
    <property type="protein sequence ID" value="KAG0146771.1"/>
    <property type="molecule type" value="Genomic_DNA"/>
</dbReference>
<comment type="caution">
    <text evidence="4">The sequence shown here is derived from an EMBL/GenBank/DDBJ whole genome shotgun (WGS) entry which is preliminary data.</text>
</comment>
<dbReference type="SMART" id="SM00674">
    <property type="entry name" value="CENPB"/>
    <property type="match status" value="1"/>
</dbReference>